<evidence type="ECO:0000313" key="5">
    <source>
        <dbReference type="Proteomes" id="UP000548326"/>
    </source>
</evidence>
<dbReference type="Pfam" id="PF16344">
    <property type="entry name" value="FecR_C"/>
    <property type="match status" value="1"/>
</dbReference>
<dbReference type="PANTHER" id="PTHR30273">
    <property type="entry name" value="PERIPLASMIC SIGNAL SENSOR AND SIGMA FACTOR ACTIVATOR FECR-RELATED"/>
    <property type="match status" value="1"/>
</dbReference>
<feature type="domain" description="FecR protein" evidence="2">
    <location>
        <begin position="122"/>
        <end position="207"/>
    </location>
</feature>
<feature type="transmembrane region" description="Helical" evidence="1">
    <location>
        <begin position="83"/>
        <end position="102"/>
    </location>
</feature>
<evidence type="ECO:0000256" key="1">
    <source>
        <dbReference type="SAM" id="Phobius"/>
    </source>
</evidence>
<dbReference type="InterPro" id="IPR012373">
    <property type="entry name" value="Ferrdict_sens_TM"/>
</dbReference>
<dbReference type="Pfam" id="PF04773">
    <property type="entry name" value="FecR"/>
    <property type="match status" value="1"/>
</dbReference>
<dbReference type="InterPro" id="IPR032508">
    <property type="entry name" value="FecR_C"/>
</dbReference>
<organism evidence="4 5">
    <name type="scientific">Mucilaginibacter lappiensis</name>
    <dbReference type="NCBI Taxonomy" id="354630"/>
    <lineage>
        <taxon>Bacteria</taxon>
        <taxon>Pseudomonadati</taxon>
        <taxon>Bacteroidota</taxon>
        <taxon>Sphingobacteriia</taxon>
        <taxon>Sphingobacteriales</taxon>
        <taxon>Sphingobacteriaceae</taxon>
        <taxon>Mucilaginibacter</taxon>
    </lineage>
</organism>
<dbReference type="Gene3D" id="2.60.120.1440">
    <property type="match status" value="1"/>
</dbReference>
<proteinExistence type="predicted"/>
<protein>
    <submittedName>
        <fullName evidence="4">Ferric-dicitrate binding protein FerR (Iron transport regulator)</fullName>
    </submittedName>
</protein>
<dbReference type="InterPro" id="IPR006860">
    <property type="entry name" value="FecR"/>
</dbReference>
<dbReference type="EMBL" id="JACHCA010000001">
    <property type="protein sequence ID" value="MBB6126152.1"/>
    <property type="molecule type" value="Genomic_DNA"/>
</dbReference>
<dbReference type="PANTHER" id="PTHR30273:SF2">
    <property type="entry name" value="PROTEIN FECR"/>
    <property type="match status" value="1"/>
</dbReference>
<keyword evidence="1" id="KW-0812">Transmembrane</keyword>
<name>A0A841J729_9SPHI</name>
<dbReference type="AlphaFoldDB" id="A0A841J729"/>
<dbReference type="PIRSF" id="PIRSF018266">
    <property type="entry name" value="FecR"/>
    <property type="match status" value="1"/>
</dbReference>
<keyword evidence="1" id="KW-1133">Transmembrane helix</keyword>
<feature type="domain" description="Protein FecR C-terminal" evidence="3">
    <location>
        <begin position="253"/>
        <end position="320"/>
    </location>
</feature>
<comment type="caution">
    <text evidence="4">The sequence shown here is derived from an EMBL/GenBank/DDBJ whole genome shotgun (WGS) entry which is preliminary data.</text>
</comment>
<evidence type="ECO:0000259" key="2">
    <source>
        <dbReference type="Pfam" id="PF04773"/>
    </source>
</evidence>
<gene>
    <name evidence="4" type="ORF">HDF22_000253</name>
</gene>
<accession>A0A841J729</accession>
<evidence type="ECO:0000259" key="3">
    <source>
        <dbReference type="Pfam" id="PF16344"/>
    </source>
</evidence>
<reference evidence="4 5" key="1">
    <citation type="submission" date="2020-08" db="EMBL/GenBank/DDBJ databases">
        <title>Genomic Encyclopedia of Type Strains, Phase IV (KMG-V): Genome sequencing to study the core and pangenomes of soil and plant-associated prokaryotes.</title>
        <authorList>
            <person name="Whitman W."/>
        </authorList>
    </citation>
    <scope>NUCLEOTIDE SEQUENCE [LARGE SCALE GENOMIC DNA]</scope>
    <source>
        <strain evidence="4 5">MP601</strain>
    </source>
</reference>
<dbReference type="Gene3D" id="3.55.50.30">
    <property type="match status" value="1"/>
</dbReference>
<dbReference type="Proteomes" id="UP000548326">
    <property type="component" value="Unassembled WGS sequence"/>
</dbReference>
<dbReference type="GO" id="GO:0016989">
    <property type="term" value="F:sigma factor antagonist activity"/>
    <property type="evidence" value="ECO:0007669"/>
    <property type="project" value="TreeGrafter"/>
</dbReference>
<sequence>MMDTTQRKSYLLNQYINNACTPEEFDELMLAIKASPNNDDFDEVLKTNWERSEHSSIENNLKWADIAARIKEKTPKRYHTQVWLKYAACFALTLLICTISFYKKTATGIQYLTAQSLPAKTKVITLADGTHVTLNANSSLRYPEKFSNGQRIVYLKGEAYFDVVHDSKKPFIIYSGALRTQVLGTTFTVSAYNEQKPQKVTVLTGKVGVVDESSKAHALLTPGLCATTDQKNRSLIVSRMADPTDAIAWMDDKMIFEDATLADVAVALSNKYAVKVVINNRRIASRHITAIFQNQTLPDILNGITRLTHAKYRIDKNVYTLF</sequence>
<evidence type="ECO:0000313" key="4">
    <source>
        <dbReference type="EMBL" id="MBB6126152.1"/>
    </source>
</evidence>
<keyword evidence="1" id="KW-0472">Membrane</keyword>
<dbReference type="RefSeq" id="WP_183585116.1">
    <property type="nucleotide sequence ID" value="NZ_JACHCA010000001.1"/>
</dbReference>